<dbReference type="AlphaFoldDB" id="A0AA43QM15"/>
<feature type="transmembrane region" description="Helical" evidence="1">
    <location>
        <begin position="12"/>
        <end position="32"/>
    </location>
</feature>
<protein>
    <submittedName>
        <fullName evidence="2">Uncharacterized protein</fullName>
    </submittedName>
</protein>
<accession>A0AA43QM15</accession>
<comment type="caution">
    <text evidence="2">The sequence shown here is derived from an EMBL/GenBank/DDBJ whole genome shotgun (WGS) entry which is preliminary data.</text>
</comment>
<keyword evidence="3" id="KW-1185">Reference proteome</keyword>
<evidence type="ECO:0000256" key="1">
    <source>
        <dbReference type="SAM" id="Phobius"/>
    </source>
</evidence>
<reference evidence="2" key="1">
    <citation type="journal article" date="2023" name="Genome Biol. Evol.">
        <title>First Whole Genome Sequence and Flow Cytometry Genome Size Data for the Lichen-Forming Fungus Ramalina farinacea (Ascomycota).</title>
        <authorList>
            <person name="Llewellyn T."/>
            <person name="Mian S."/>
            <person name="Hill R."/>
            <person name="Leitch I.J."/>
            <person name="Gaya E."/>
        </authorList>
    </citation>
    <scope>NUCLEOTIDE SEQUENCE</scope>
    <source>
        <strain evidence="2">LIQ254RAFAR</strain>
    </source>
</reference>
<evidence type="ECO:0000313" key="3">
    <source>
        <dbReference type="Proteomes" id="UP001161017"/>
    </source>
</evidence>
<keyword evidence="1" id="KW-1133">Transmembrane helix</keyword>
<organism evidence="2 3">
    <name type="scientific">Ramalina farinacea</name>
    <dbReference type="NCBI Taxonomy" id="258253"/>
    <lineage>
        <taxon>Eukaryota</taxon>
        <taxon>Fungi</taxon>
        <taxon>Dikarya</taxon>
        <taxon>Ascomycota</taxon>
        <taxon>Pezizomycotina</taxon>
        <taxon>Lecanoromycetes</taxon>
        <taxon>OSLEUM clade</taxon>
        <taxon>Lecanoromycetidae</taxon>
        <taxon>Lecanorales</taxon>
        <taxon>Lecanorineae</taxon>
        <taxon>Ramalinaceae</taxon>
        <taxon>Ramalina</taxon>
    </lineage>
</organism>
<keyword evidence="1" id="KW-0812">Transmembrane</keyword>
<dbReference type="Proteomes" id="UP001161017">
    <property type="component" value="Unassembled WGS sequence"/>
</dbReference>
<dbReference type="EMBL" id="JAPUFD010000008">
    <property type="protein sequence ID" value="MDI1488953.1"/>
    <property type="molecule type" value="Genomic_DNA"/>
</dbReference>
<name>A0AA43QM15_9LECA</name>
<keyword evidence="1" id="KW-0472">Membrane</keyword>
<proteinExistence type="predicted"/>
<gene>
    <name evidence="2" type="ORF">OHK93_008230</name>
</gene>
<sequence length="210" mass="24844">MPGGLPSISYGSSIVGFISFAFTFFTFVRVFWQTILTLWAAPREVTQYLDNLRSELLDEREYFRVMLRRQRSRSRGVRKERVHDDLAEVKLLNESVKSLLRSFKTLEQPFLAESSDMQEKDAERDERSVAGDYAPMTLSPWMRRKDDALEMSNQVTRIQTRRIALDTKIHHVEKVLGDLEERLWDLEEHIMGERLEDGEIYVKRRRRDKS</sequence>
<evidence type="ECO:0000313" key="2">
    <source>
        <dbReference type="EMBL" id="MDI1488953.1"/>
    </source>
</evidence>